<dbReference type="Proteomes" id="UP000046395">
    <property type="component" value="Unassembled WGS sequence"/>
</dbReference>
<protein>
    <submittedName>
        <fullName evidence="3">Secreted protein</fullName>
    </submittedName>
</protein>
<dbReference type="WBParaSite" id="TMUE_2000007264.1">
    <property type="protein sequence ID" value="TMUE_2000007264.1"/>
    <property type="gene ID" value="WBGene00299825"/>
</dbReference>
<keyword evidence="2" id="KW-1185">Reference proteome</keyword>
<feature type="region of interest" description="Disordered" evidence="1">
    <location>
        <begin position="29"/>
        <end position="91"/>
    </location>
</feature>
<name>A0A5S6QJC7_TRIMR</name>
<organism evidence="2 3">
    <name type="scientific">Trichuris muris</name>
    <name type="common">Mouse whipworm</name>
    <dbReference type="NCBI Taxonomy" id="70415"/>
    <lineage>
        <taxon>Eukaryota</taxon>
        <taxon>Metazoa</taxon>
        <taxon>Ecdysozoa</taxon>
        <taxon>Nematoda</taxon>
        <taxon>Enoplea</taxon>
        <taxon>Dorylaimia</taxon>
        <taxon>Trichinellida</taxon>
        <taxon>Trichuridae</taxon>
        <taxon>Trichuris</taxon>
    </lineage>
</organism>
<accession>A0A5S6QJC7</accession>
<evidence type="ECO:0000256" key="1">
    <source>
        <dbReference type="SAM" id="MobiDB-lite"/>
    </source>
</evidence>
<proteinExistence type="predicted"/>
<evidence type="ECO:0000313" key="3">
    <source>
        <dbReference type="WBParaSite" id="TMUE_2000007264.1"/>
    </source>
</evidence>
<sequence length="113" mass="12558">MMCAARVILLRHRSAASASTVDKRNWAHNENATGFGDRRINGGGPNRGQPNCSRGATRTAAFPMSARRKRLSSRPNNGQRSDDAEKIARWPGETVWRLATKRNERSNYGDCDS</sequence>
<reference evidence="3" key="1">
    <citation type="submission" date="2019-12" db="UniProtKB">
        <authorList>
            <consortium name="WormBaseParasite"/>
        </authorList>
    </citation>
    <scope>IDENTIFICATION</scope>
</reference>
<evidence type="ECO:0000313" key="2">
    <source>
        <dbReference type="Proteomes" id="UP000046395"/>
    </source>
</evidence>
<dbReference type="AlphaFoldDB" id="A0A5S6QJC7"/>